<dbReference type="Gene3D" id="3.30.565.10">
    <property type="entry name" value="Histidine kinase-like ATPase, C-terminal domain"/>
    <property type="match status" value="1"/>
</dbReference>
<dbReference type="CDD" id="cd00082">
    <property type="entry name" value="HisKA"/>
    <property type="match status" value="1"/>
</dbReference>
<dbReference type="InterPro" id="IPR003594">
    <property type="entry name" value="HATPase_dom"/>
</dbReference>
<keyword evidence="8" id="KW-1185">Reference proteome</keyword>
<dbReference type="PROSITE" id="PS50109">
    <property type="entry name" value="HIS_KIN"/>
    <property type="match status" value="1"/>
</dbReference>
<dbReference type="SMART" id="SM00387">
    <property type="entry name" value="HATPase_c"/>
    <property type="match status" value="1"/>
</dbReference>
<dbReference type="InterPro" id="IPR011006">
    <property type="entry name" value="CheY-like_superfamily"/>
</dbReference>
<evidence type="ECO:0000256" key="2">
    <source>
        <dbReference type="ARBA" id="ARBA00012438"/>
    </source>
</evidence>
<dbReference type="RefSeq" id="WP_186407120.1">
    <property type="nucleotide sequence ID" value="NZ_FLQX01000107.1"/>
</dbReference>
<comment type="catalytic activity">
    <reaction evidence="1">
        <text>ATP + protein L-histidine = ADP + protein N-phospho-L-histidine.</text>
        <dbReference type="EC" id="2.7.13.3"/>
    </reaction>
</comment>
<dbReference type="SUPFAM" id="SSF55874">
    <property type="entry name" value="ATPase domain of HSP90 chaperone/DNA topoisomerase II/histidine kinase"/>
    <property type="match status" value="1"/>
</dbReference>
<evidence type="ECO:0000256" key="1">
    <source>
        <dbReference type="ARBA" id="ARBA00000085"/>
    </source>
</evidence>
<evidence type="ECO:0000313" key="7">
    <source>
        <dbReference type="EMBL" id="SBT06373.1"/>
    </source>
</evidence>
<protein>
    <recommendedName>
        <fullName evidence="2">histidine kinase</fullName>
        <ecNumber evidence="2">2.7.13.3</ecNumber>
    </recommendedName>
</protein>
<dbReference type="Proteomes" id="UP000199169">
    <property type="component" value="Unassembled WGS sequence"/>
</dbReference>
<dbReference type="Gene3D" id="1.10.287.130">
    <property type="match status" value="1"/>
</dbReference>
<dbReference type="InterPro" id="IPR036890">
    <property type="entry name" value="HATPase_C_sf"/>
</dbReference>
<dbReference type="Gene3D" id="3.40.50.2300">
    <property type="match status" value="1"/>
</dbReference>
<feature type="modified residue" description="4-aspartylphosphate" evidence="4">
    <location>
        <position position="65"/>
    </location>
</feature>
<reference evidence="7 8" key="1">
    <citation type="submission" date="2016-06" db="EMBL/GenBank/DDBJ databases">
        <authorList>
            <person name="Kjaerup R.B."/>
            <person name="Dalgaard T.S."/>
            <person name="Juul-Madsen H.R."/>
        </authorList>
    </citation>
    <scope>NUCLEOTIDE SEQUENCE [LARGE SCALE GENOMIC DNA]</scope>
    <source>
        <strain evidence="7">3</strain>
    </source>
</reference>
<evidence type="ECO:0000256" key="3">
    <source>
        <dbReference type="ARBA" id="ARBA00022553"/>
    </source>
</evidence>
<dbReference type="SMART" id="SM00448">
    <property type="entry name" value="REC"/>
    <property type="match status" value="1"/>
</dbReference>
<dbReference type="Pfam" id="PF00072">
    <property type="entry name" value="Response_reg"/>
    <property type="match status" value="1"/>
</dbReference>
<dbReference type="STRING" id="1860102.ACCAA_310101"/>
<evidence type="ECO:0000313" key="8">
    <source>
        <dbReference type="Proteomes" id="UP000199169"/>
    </source>
</evidence>
<keyword evidence="3 4" id="KW-0597">Phosphoprotein</keyword>
<proteinExistence type="predicted"/>
<dbReference type="InterPro" id="IPR004358">
    <property type="entry name" value="Sig_transdc_His_kin-like_C"/>
</dbReference>
<evidence type="ECO:0000256" key="4">
    <source>
        <dbReference type="PROSITE-ProRule" id="PRU00169"/>
    </source>
</evidence>
<feature type="domain" description="Histidine kinase" evidence="5">
    <location>
        <begin position="181"/>
        <end position="424"/>
    </location>
</feature>
<dbReference type="EMBL" id="FLQX01000107">
    <property type="protein sequence ID" value="SBT06373.1"/>
    <property type="molecule type" value="Genomic_DNA"/>
</dbReference>
<dbReference type="Pfam" id="PF02518">
    <property type="entry name" value="HATPase_c"/>
    <property type="match status" value="1"/>
</dbReference>
<dbReference type="PROSITE" id="PS50110">
    <property type="entry name" value="RESPONSE_REGULATORY"/>
    <property type="match status" value="1"/>
</dbReference>
<dbReference type="InterPro" id="IPR001789">
    <property type="entry name" value="Sig_transdc_resp-reg_receiver"/>
</dbReference>
<dbReference type="AlphaFoldDB" id="A0A1A8XQY1"/>
<dbReference type="SUPFAM" id="SSF52172">
    <property type="entry name" value="CheY-like"/>
    <property type="match status" value="1"/>
</dbReference>
<feature type="domain" description="Response regulatory" evidence="6">
    <location>
        <begin position="16"/>
        <end position="132"/>
    </location>
</feature>
<dbReference type="InterPro" id="IPR005467">
    <property type="entry name" value="His_kinase_dom"/>
</dbReference>
<dbReference type="InterPro" id="IPR003661">
    <property type="entry name" value="HisK_dim/P_dom"/>
</dbReference>
<organism evidence="7 8">
    <name type="scientific">Candidatus Accumulibacter aalborgensis</name>
    <dbReference type="NCBI Taxonomy" id="1860102"/>
    <lineage>
        <taxon>Bacteria</taxon>
        <taxon>Pseudomonadati</taxon>
        <taxon>Pseudomonadota</taxon>
        <taxon>Betaproteobacteria</taxon>
        <taxon>Candidatus Accumulibacter</taxon>
    </lineage>
</organism>
<dbReference type="PANTHER" id="PTHR43065">
    <property type="entry name" value="SENSOR HISTIDINE KINASE"/>
    <property type="match status" value="1"/>
</dbReference>
<name>A0A1A8XQY1_9PROT</name>
<evidence type="ECO:0000259" key="6">
    <source>
        <dbReference type="PROSITE" id="PS50110"/>
    </source>
</evidence>
<sequence>MNEVADTRNSFSADATILVVDDEPANLAVLNEVLQPYFRVRVVRSGADALRAVATEPWPDLMLLDVMMPEMDGYKVLARLREAPANRDLPVIFVTAMDSIENERRGLELGAVDYITKPISPAIVLARVRNQLELKRARDWLANQNAYLSKEVERRVQENQQAQLQLLQSEKLAAIGLLAAGLAHEINNPVCFVRSNLGSLAGYLQDLFDLLDAYGALEKSCPADALPSTIRDLKIRTDYAFIRQDCGQLISESQEGIGRVAQLVSDLKSFSRADDKQWRSVILHTGLDSTLNIIGNEIKYHCTLKKAYGNIPEVYCLPSQINQVFLNLLVNAAQAIPGKGEITITTGQAGSEVFVTIADTGAGIANEDLPRLFDPFFTTKPVGQGTGLGLSIAYGIVQKHLGRIDVKSTVGKGTAFTVWLPIKPSPATSSAE</sequence>
<accession>A0A1A8XQY1</accession>
<dbReference type="PANTHER" id="PTHR43065:SF50">
    <property type="entry name" value="HISTIDINE KINASE"/>
    <property type="match status" value="1"/>
</dbReference>
<evidence type="ECO:0000259" key="5">
    <source>
        <dbReference type="PROSITE" id="PS50109"/>
    </source>
</evidence>
<dbReference type="PRINTS" id="PR00344">
    <property type="entry name" value="BCTRLSENSOR"/>
</dbReference>
<dbReference type="GO" id="GO:0000155">
    <property type="term" value="F:phosphorelay sensor kinase activity"/>
    <property type="evidence" value="ECO:0007669"/>
    <property type="project" value="InterPro"/>
</dbReference>
<dbReference type="EC" id="2.7.13.3" evidence="2"/>
<gene>
    <name evidence="7" type="ORF">ACCAA_310101</name>
</gene>